<feature type="region of interest" description="Disordered" evidence="1">
    <location>
        <begin position="92"/>
        <end position="134"/>
    </location>
</feature>
<accession>A0A4S2MH41</accession>
<keyword evidence="3" id="KW-1185">Reference proteome</keyword>
<dbReference type="EMBL" id="ML220216">
    <property type="protein sequence ID" value="TGZ76156.1"/>
    <property type="molecule type" value="Genomic_DNA"/>
</dbReference>
<feature type="compositionally biased region" description="Low complexity" evidence="1">
    <location>
        <begin position="120"/>
        <end position="131"/>
    </location>
</feature>
<sequence length="197" mass="21074">MEGLFCPSPSTTTPSRQFRILEESLAVLVVDWLDCGDAGQAFVISAISRFCPVCATTASASPAPITPSPSRPLNHPRISSSSKLYHYQHCRSKKRTSSPSSPPSQTSAHPSRLGHPARHAPNPSASSALPADHASCPRYGSHQSAFLSLGKAHFPLASSIPSSAPPASPIVFCHPRVLERECVCVRRIERDRKEGSG</sequence>
<protein>
    <submittedName>
        <fullName evidence="2">Uncharacterized protein</fullName>
    </submittedName>
</protein>
<organism evidence="2 3">
    <name type="scientific">Ascodesmis nigricans</name>
    <dbReference type="NCBI Taxonomy" id="341454"/>
    <lineage>
        <taxon>Eukaryota</taxon>
        <taxon>Fungi</taxon>
        <taxon>Dikarya</taxon>
        <taxon>Ascomycota</taxon>
        <taxon>Pezizomycotina</taxon>
        <taxon>Pezizomycetes</taxon>
        <taxon>Pezizales</taxon>
        <taxon>Ascodesmidaceae</taxon>
        <taxon>Ascodesmis</taxon>
    </lineage>
</organism>
<reference evidence="2 3" key="1">
    <citation type="submission" date="2019-04" db="EMBL/GenBank/DDBJ databases">
        <title>Comparative genomics and transcriptomics to analyze fruiting body development in filamentous ascomycetes.</title>
        <authorList>
            <consortium name="DOE Joint Genome Institute"/>
            <person name="Lutkenhaus R."/>
            <person name="Traeger S."/>
            <person name="Breuer J."/>
            <person name="Kuo A."/>
            <person name="Lipzen A."/>
            <person name="Pangilinan J."/>
            <person name="Dilworth D."/>
            <person name="Sandor L."/>
            <person name="Poggeler S."/>
            <person name="Barry K."/>
            <person name="Grigoriev I.V."/>
            <person name="Nowrousian M."/>
        </authorList>
    </citation>
    <scope>NUCLEOTIDE SEQUENCE [LARGE SCALE GENOMIC DNA]</scope>
    <source>
        <strain evidence="2 3">CBS 389.68</strain>
    </source>
</reference>
<evidence type="ECO:0000313" key="3">
    <source>
        <dbReference type="Proteomes" id="UP000298138"/>
    </source>
</evidence>
<feature type="compositionally biased region" description="Low complexity" evidence="1">
    <location>
        <begin position="97"/>
        <end position="111"/>
    </location>
</feature>
<name>A0A4S2MH41_9PEZI</name>
<dbReference type="Proteomes" id="UP000298138">
    <property type="component" value="Unassembled WGS sequence"/>
</dbReference>
<dbReference type="InParanoid" id="A0A4S2MH41"/>
<dbReference type="AlphaFoldDB" id="A0A4S2MH41"/>
<evidence type="ECO:0000256" key="1">
    <source>
        <dbReference type="SAM" id="MobiDB-lite"/>
    </source>
</evidence>
<evidence type="ECO:0000313" key="2">
    <source>
        <dbReference type="EMBL" id="TGZ76156.1"/>
    </source>
</evidence>
<proteinExistence type="predicted"/>
<gene>
    <name evidence="2" type="ORF">EX30DRAFT_345142</name>
</gene>